<reference evidence="1 2" key="1">
    <citation type="submission" date="2024-04" db="EMBL/GenBank/DDBJ databases">
        <title>Phylogenomic analyses of a clade within the roseobacter group suggest taxonomic reassignments of species of the genera Aestuariivita, Citreicella, Loktanella, Nautella, Pelagibaca, Ruegeria, Thalassobius, Thiobacimonas and Tropicibacter, and the proposal o.</title>
        <authorList>
            <person name="Jeon C.O."/>
        </authorList>
    </citation>
    <scope>NUCLEOTIDE SEQUENCE [LARGE SCALE GENOMIC DNA]</scope>
    <source>
        <strain evidence="1 2">G8-12</strain>
    </source>
</reference>
<organism evidence="1 2">
    <name type="scientific">Yoonia algicola</name>
    <dbReference type="NCBI Taxonomy" id="3137368"/>
    <lineage>
        <taxon>Bacteria</taxon>
        <taxon>Pseudomonadati</taxon>
        <taxon>Pseudomonadota</taxon>
        <taxon>Alphaproteobacteria</taxon>
        <taxon>Rhodobacterales</taxon>
        <taxon>Paracoccaceae</taxon>
        <taxon>Yoonia</taxon>
    </lineage>
</organism>
<dbReference type="RefSeq" id="WP_342069670.1">
    <property type="nucleotide sequence ID" value="NZ_CP151762.1"/>
</dbReference>
<gene>
    <name evidence="1" type="ORF">AABB28_15665</name>
</gene>
<protein>
    <submittedName>
        <fullName evidence="1">Uncharacterized protein</fullName>
    </submittedName>
</protein>
<name>A0AAN0M175_9RHOB</name>
<evidence type="ECO:0000313" key="1">
    <source>
        <dbReference type="EMBL" id="WZU63274.1"/>
    </source>
</evidence>
<dbReference type="KEGG" id="yag:AABB28_15665"/>
<evidence type="ECO:0000313" key="2">
    <source>
        <dbReference type="Proteomes" id="UP001451782"/>
    </source>
</evidence>
<accession>A0AAN0M175</accession>
<dbReference type="AlphaFoldDB" id="A0AAN0M175"/>
<keyword evidence="2" id="KW-1185">Reference proteome</keyword>
<dbReference type="EMBL" id="CP151762">
    <property type="protein sequence ID" value="WZU63274.1"/>
    <property type="molecule type" value="Genomic_DNA"/>
</dbReference>
<sequence length="57" mass="6587">MSNHLKTTGRIERFDRPCEHLVVKDAAHAPWTVDASRGDNDKAAHRRYHGLFEDLMN</sequence>
<proteinExistence type="predicted"/>
<dbReference type="Proteomes" id="UP001451782">
    <property type="component" value="Chromosome"/>
</dbReference>